<feature type="chain" id="PRO_5046865486" evidence="1">
    <location>
        <begin position="29"/>
        <end position="266"/>
    </location>
</feature>
<gene>
    <name evidence="2" type="ORF">Q4T40_05700</name>
</gene>
<evidence type="ECO:0000313" key="3">
    <source>
        <dbReference type="Proteomes" id="UP001254848"/>
    </source>
</evidence>
<sequence>MRVVFSRVLAGAALAVLLVMGNNAGADAAQVTRTLEENTRITPPGVIVAKRSEIPMFKKGTVVTLNEYGEVLEGTLAEDISLPYETGKSEGAARMSYTPPTYMYVPMYVDSGPRYRILPFKGDTRVVFNDRGEVVFGTISGAAQSIMLDYSNHILVADGEISFHKNGMLASCTLNDDSFLRPAGWQQLLNDNFKDNVACPGYVEFKGKKPVKLNEKGEVLFGTLDKDTKLPGYNKFATGVVAKLLYEAGTEVELDGKGVVVKATKK</sequence>
<feature type="signal peptide" evidence="1">
    <location>
        <begin position="1"/>
        <end position="28"/>
    </location>
</feature>
<comment type="caution">
    <text evidence="2">The sequence shown here is derived from an EMBL/GenBank/DDBJ whole genome shotgun (WGS) entry which is preliminary data.</text>
</comment>
<accession>A0ABU3NV95</accession>
<dbReference type="RefSeq" id="WP_413779268.1">
    <property type="nucleotide sequence ID" value="NZ_JAUOZS010000001.1"/>
</dbReference>
<proteinExistence type="predicted"/>
<keyword evidence="3" id="KW-1185">Reference proteome</keyword>
<protein>
    <submittedName>
        <fullName evidence="2">Uncharacterized protein</fullName>
    </submittedName>
</protein>
<dbReference type="EMBL" id="JAUOZS010000001">
    <property type="protein sequence ID" value="MDT8900732.1"/>
    <property type="molecule type" value="Genomic_DNA"/>
</dbReference>
<evidence type="ECO:0000256" key="1">
    <source>
        <dbReference type="SAM" id="SignalP"/>
    </source>
</evidence>
<reference evidence="2 3" key="1">
    <citation type="submission" date="2023-07" db="EMBL/GenBank/DDBJ databases">
        <title>The novel representative of Negativicutes class, Anaeroselena agilis gen. nov. sp. nov.</title>
        <authorList>
            <person name="Prokofeva M.I."/>
            <person name="Elcheninov A.G."/>
            <person name="Klyukina A."/>
            <person name="Kublanov I.V."/>
            <person name="Frolov E.N."/>
            <person name="Podosokorskaya O.A."/>
        </authorList>
    </citation>
    <scope>NUCLEOTIDE SEQUENCE [LARGE SCALE GENOMIC DNA]</scope>
    <source>
        <strain evidence="2 3">4137-cl</strain>
    </source>
</reference>
<name>A0ABU3NV95_9FIRM</name>
<evidence type="ECO:0000313" key="2">
    <source>
        <dbReference type="EMBL" id="MDT8900732.1"/>
    </source>
</evidence>
<dbReference type="Proteomes" id="UP001254848">
    <property type="component" value="Unassembled WGS sequence"/>
</dbReference>
<keyword evidence="1" id="KW-0732">Signal</keyword>
<organism evidence="2 3">
    <name type="scientific">Anaeroselena agilis</name>
    <dbReference type="NCBI Taxonomy" id="3063788"/>
    <lineage>
        <taxon>Bacteria</taxon>
        <taxon>Bacillati</taxon>
        <taxon>Bacillota</taxon>
        <taxon>Negativicutes</taxon>
        <taxon>Acetonemataceae</taxon>
        <taxon>Anaeroselena</taxon>
    </lineage>
</organism>